<dbReference type="PROSITE" id="PS51257">
    <property type="entry name" value="PROKAR_LIPOPROTEIN"/>
    <property type="match status" value="1"/>
</dbReference>
<dbReference type="RefSeq" id="WP_321564539.1">
    <property type="nucleotide sequence ID" value="NZ_CP139558.1"/>
</dbReference>
<protein>
    <submittedName>
        <fullName evidence="2">Uncharacterized protein</fullName>
    </submittedName>
</protein>
<dbReference type="Proteomes" id="UP001324380">
    <property type="component" value="Chromosome"/>
</dbReference>
<proteinExistence type="predicted"/>
<evidence type="ECO:0000313" key="2">
    <source>
        <dbReference type="EMBL" id="WPU95428.1"/>
    </source>
</evidence>
<feature type="compositionally biased region" description="Low complexity" evidence="1">
    <location>
        <begin position="38"/>
        <end position="57"/>
    </location>
</feature>
<keyword evidence="3" id="KW-1185">Reference proteome</keyword>
<evidence type="ECO:0000256" key="1">
    <source>
        <dbReference type="SAM" id="MobiDB-lite"/>
    </source>
</evidence>
<dbReference type="EMBL" id="CP139558">
    <property type="protein sequence ID" value="WPU95428.1"/>
    <property type="molecule type" value="Genomic_DNA"/>
</dbReference>
<name>A0ABZ0TQM4_9SPHI</name>
<gene>
    <name evidence="2" type="ORF">SNE25_07820</name>
</gene>
<feature type="region of interest" description="Disordered" evidence="1">
    <location>
        <begin position="21"/>
        <end position="57"/>
    </location>
</feature>
<organism evidence="2 3">
    <name type="scientific">Mucilaginibacter sabulilitoris</name>
    <dbReference type="NCBI Taxonomy" id="1173583"/>
    <lineage>
        <taxon>Bacteria</taxon>
        <taxon>Pseudomonadati</taxon>
        <taxon>Bacteroidota</taxon>
        <taxon>Sphingobacteriia</taxon>
        <taxon>Sphingobacteriales</taxon>
        <taxon>Sphingobacteriaceae</taxon>
        <taxon>Mucilaginibacter</taxon>
    </lineage>
</organism>
<evidence type="ECO:0000313" key="3">
    <source>
        <dbReference type="Proteomes" id="UP001324380"/>
    </source>
</evidence>
<accession>A0ABZ0TQM4</accession>
<reference evidence="2 3" key="1">
    <citation type="submission" date="2023-11" db="EMBL/GenBank/DDBJ databases">
        <title>Analysis of the Genomes of Mucilaginibacter gossypii cycad 4 and M. sabulilitoris SNA2: microbes with the potential for plant growth promotion.</title>
        <authorList>
            <person name="Hirsch A.M."/>
            <person name="Humm E."/>
            <person name="Rubbi M."/>
            <person name="Del Vecchio G."/>
            <person name="Ha S.M."/>
            <person name="Pellegrini M."/>
            <person name="Gunsalus R.P."/>
        </authorList>
    </citation>
    <scope>NUCLEOTIDE SEQUENCE [LARGE SCALE GENOMIC DNA]</scope>
    <source>
        <strain evidence="2 3">SNA2</strain>
    </source>
</reference>
<sequence length="217" mass="24304">MRKFLYLIFIAALFTGCTESKRYNPKPSGDDKGDQSETTNPPTDTNPPSTTNPATNSPFTVKLDIAPQMVNTAVGHDTLFLVYTEKADLILNKEEYESSSAVHFKEDFSKSSLANFHYAALNGNGDYVTDYVDDNLNNVKIKTAATVDVDGKAMIKLSLERVFIFFKAYKQRPLAVEAQTNILKADRDSITFSSYIYDKKNYDTTKTTLPLSYVKVD</sequence>